<name>A0A7W7MIU0_9ACTN</name>
<sequence length="35" mass="3614">MTAAERPRGVPSGHAGSAGRLGHEGLRGHSEATFR</sequence>
<accession>A0A7W7MIU0</accession>
<dbReference type="Proteomes" id="UP000590511">
    <property type="component" value="Unassembled WGS sequence"/>
</dbReference>
<gene>
    <name evidence="2" type="ORF">BJ964_005887</name>
</gene>
<feature type="region of interest" description="Disordered" evidence="1">
    <location>
        <begin position="1"/>
        <end position="35"/>
    </location>
</feature>
<dbReference type="AlphaFoldDB" id="A0A7W7MIU0"/>
<evidence type="ECO:0000256" key="1">
    <source>
        <dbReference type="SAM" id="MobiDB-lite"/>
    </source>
</evidence>
<reference evidence="2 3" key="1">
    <citation type="submission" date="2020-08" db="EMBL/GenBank/DDBJ databases">
        <title>Sequencing the genomes of 1000 actinobacteria strains.</title>
        <authorList>
            <person name="Klenk H.-P."/>
        </authorList>
    </citation>
    <scope>NUCLEOTIDE SEQUENCE [LARGE SCALE GENOMIC DNA]</scope>
    <source>
        <strain evidence="2 3">DSM 43150</strain>
    </source>
</reference>
<proteinExistence type="predicted"/>
<feature type="compositionally biased region" description="Basic and acidic residues" evidence="1">
    <location>
        <begin position="21"/>
        <end position="35"/>
    </location>
</feature>
<dbReference type="EMBL" id="JACHNC010000001">
    <property type="protein sequence ID" value="MBB4751726.1"/>
    <property type="molecule type" value="Genomic_DNA"/>
</dbReference>
<comment type="caution">
    <text evidence="2">The sequence shown here is derived from an EMBL/GenBank/DDBJ whole genome shotgun (WGS) entry which is preliminary data.</text>
</comment>
<organism evidence="2 3">
    <name type="scientific">Actinoplanes lobatus</name>
    <dbReference type="NCBI Taxonomy" id="113568"/>
    <lineage>
        <taxon>Bacteria</taxon>
        <taxon>Bacillati</taxon>
        <taxon>Actinomycetota</taxon>
        <taxon>Actinomycetes</taxon>
        <taxon>Micromonosporales</taxon>
        <taxon>Micromonosporaceae</taxon>
        <taxon>Actinoplanes</taxon>
    </lineage>
</organism>
<protein>
    <submittedName>
        <fullName evidence="2">Uncharacterized protein</fullName>
    </submittedName>
</protein>
<evidence type="ECO:0000313" key="3">
    <source>
        <dbReference type="Proteomes" id="UP000590511"/>
    </source>
</evidence>
<evidence type="ECO:0000313" key="2">
    <source>
        <dbReference type="EMBL" id="MBB4751726.1"/>
    </source>
</evidence>